<dbReference type="Proteomes" id="UP000244066">
    <property type="component" value="Unassembled WGS sequence"/>
</dbReference>
<evidence type="ECO:0000313" key="3">
    <source>
        <dbReference type="Proteomes" id="UP000244066"/>
    </source>
</evidence>
<evidence type="ECO:0000313" key="2">
    <source>
        <dbReference type="EMBL" id="PUA31121.1"/>
    </source>
</evidence>
<feature type="coiled-coil region" evidence="1">
    <location>
        <begin position="11"/>
        <end position="58"/>
    </location>
</feature>
<proteinExistence type="predicted"/>
<reference evidence="2 3" key="1">
    <citation type="submission" date="2017-04" db="EMBL/GenBank/DDBJ databases">
        <title>Draft Aigarchaeota genome from a New Zealand hot spring.</title>
        <authorList>
            <person name="Reysenbach A.-L."/>
            <person name="Donaho J.A."/>
            <person name="Gerhart J."/>
            <person name="Kelley J.F."/>
            <person name="Kouba K."/>
            <person name="Podar M."/>
            <person name="Stott M."/>
        </authorList>
    </citation>
    <scope>NUCLEOTIDE SEQUENCE [LARGE SCALE GENOMIC DNA]</scope>
    <source>
        <strain evidence="2">NZ13_MG1</strain>
    </source>
</reference>
<sequence length="75" mass="8941">MDTEVLSVRVKRALKLEAERLRLNVREVVESALEQAILEAKRERLANATDRLLRLMEDVSPESWVREVREWRNLR</sequence>
<organism evidence="2 3">
    <name type="scientific">Candidatus Terraquivivens tikiterensis</name>
    <dbReference type="NCBI Taxonomy" id="1980982"/>
    <lineage>
        <taxon>Archaea</taxon>
        <taxon>Nitrososphaerota</taxon>
        <taxon>Candidatus Wolframiiraptoraceae</taxon>
        <taxon>Candidatus Terraquivivens</taxon>
    </lineage>
</organism>
<dbReference type="EMBL" id="NDWU01000026">
    <property type="protein sequence ID" value="PUA31121.1"/>
    <property type="molecule type" value="Genomic_DNA"/>
</dbReference>
<evidence type="ECO:0000256" key="1">
    <source>
        <dbReference type="SAM" id="Coils"/>
    </source>
</evidence>
<accession>A0A2R7Y0R1</accession>
<keyword evidence="1" id="KW-0175">Coiled coil</keyword>
<protein>
    <submittedName>
        <fullName evidence="2">DUF4145 domain-containing protein</fullName>
    </submittedName>
</protein>
<name>A0A2R7Y0R1_9ARCH</name>
<comment type="caution">
    <text evidence="2">The sequence shown here is derived from an EMBL/GenBank/DDBJ whole genome shotgun (WGS) entry which is preliminary data.</text>
</comment>
<gene>
    <name evidence="2" type="ORF">B9J98_07745</name>
</gene>
<dbReference type="AlphaFoldDB" id="A0A2R7Y0R1"/>